<evidence type="ECO:0000259" key="3">
    <source>
        <dbReference type="PROSITE" id="PS51668"/>
    </source>
</evidence>
<dbReference type="InterPro" id="IPR023370">
    <property type="entry name" value="TrmO-like_N"/>
</dbReference>
<dbReference type="InterPro" id="IPR041369">
    <property type="entry name" value="TrmO_C"/>
</dbReference>
<dbReference type="Pfam" id="PF01980">
    <property type="entry name" value="TrmO_N"/>
    <property type="match status" value="1"/>
</dbReference>
<dbReference type="RefSeq" id="WP_109836261.1">
    <property type="nucleotide sequence ID" value="NZ_QGKM01000005.1"/>
</dbReference>
<dbReference type="Pfam" id="PF18389">
    <property type="entry name" value="TrmO_C"/>
    <property type="match status" value="1"/>
</dbReference>
<dbReference type="Gene3D" id="3.30.2310.10">
    <property type="entry name" value="YaeB-like"/>
    <property type="match status" value="1"/>
</dbReference>
<proteinExistence type="inferred from homology"/>
<keyword evidence="1" id="KW-0949">S-adenosyl-L-methionine</keyword>
<dbReference type="InterPro" id="IPR040372">
    <property type="entry name" value="YaeB-like"/>
</dbReference>
<comment type="similarity">
    <text evidence="2">Belongs to the tRNA methyltransferase O family.</text>
</comment>
<accession>A0A317CNW7</accession>
<dbReference type="SUPFAM" id="SSF118196">
    <property type="entry name" value="YaeB-like"/>
    <property type="match status" value="1"/>
</dbReference>
<feature type="domain" description="TsaA-like" evidence="3">
    <location>
        <begin position="6"/>
        <end position="147"/>
    </location>
</feature>
<dbReference type="EMBL" id="QGKM01000005">
    <property type="protein sequence ID" value="PWR00207.1"/>
    <property type="molecule type" value="Genomic_DNA"/>
</dbReference>
<dbReference type="InterPro" id="IPR036414">
    <property type="entry name" value="YaeB_N_sf"/>
</dbReference>
<dbReference type="PANTHER" id="PTHR12818">
    <property type="entry name" value="TRNA (ADENINE(37)-N6)-METHYLTRANSFERASE"/>
    <property type="match status" value="1"/>
</dbReference>
<keyword evidence="5" id="KW-1185">Reference proteome</keyword>
<gene>
    <name evidence="4" type="primary">tsaA</name>
    <name evidence="4" type="ORF">DKW60_03450</name>
</gene>
<evidence type="ECO:0000313" key="4">
    <source>
        <dbReference type="EMBL" id="PWR00207.1"/>
    </source>
</evidence>
<protein>
    <submittedName>
        <fullName evidence="4">tRNA (N6-threonylcarbamoyladenosine(37)-N6)-methyltransferase TrmO</fullName>
    </submittedName>
</protein>
<dbReference type="AlphaFoldDB" id="A0A317CNW7"/>
<keyword evidence="4" id="KW-0489">Methyltransferase</keyword>
<dbReference type="InterPro" id="IPR023368">
    <property type="entry name" value="UPF0066_cons_site"/>
</dbReference>
<dbReference type="NCBIfam" id="TIGR00104">
    <property type="entry name" value="tRNA_TsaA"/>
    <property type="match status" value="1"/>
</dbReference>
<dbReference type="OrthoDB" id="9804309at2"/>
<keyword evidence="4" id="KW-0808">Transferase</keyword>
<comment type="caution">
    <text evidence="4">The sequence shown here is derived from an EMBL/GenBank/DDBJ whole genome shotgun (WGS) entry which is preliminary data.</text>
</comment>
<sequence>MNNFNFSTVGKINSCFKEKFTIPRQPGLVPAATAELILLDNYSIPEIVRGLEGFSHIWIIFAFHAVPIGQWKPTVRPPRLGGNQRTGVFATRSTHRPNPIGLSVVRLSDIKISEGQVSLVLDGCDLLDGTPVLDIKPYIPYVDSISDASGGFADTPPNAKYKVCFTLQAARECELSSIRLARDVEELIRQILALDPRPSYHSAQQGDRIYATHLCDFNLRWRYLADDIVEVIELSIKEE</sequence>
<dbReference type="PROSITE" id="PS01318">
    <property type="entry name" value="TSAA_1"/>
    <property type="match status" value="1"/>
</dbReference>
<dbReference type="InterPro" id="IPR036413">
    <property type="entry name" value="YaeB-like_sf"/>
</dbReference>
<dbReference type="GO" id="GO:0089715">
    <property type="term" value="F:tRNA (L-threonylcarbamoyladenosine(37)-C2) methyltransferase activity"/>
    <property type="evidence" value="ECO:0007669"/>
    <property type="project" value="TreeGrafter"/>
</dbReference>
<dbReference type="GO" id="GO:0032259">
    <property type="term" value="P:methylation"/>
    <property type="evidence" value="ECO:0007669"/>
    <property type="project" value="UniProtKB-KW"/>
</dbReference>
<dbReference type="CDD" id="cd09281">
    <property type="entry name" value="UPF0066"/>
    <property type="match status" value="1"/>
</dbReference>
<name>A0A317CNW7_9GAMM</name>
<dbReference type="Gene3D" id="2.40.30.70">
    <property type="entry name" value="YaeB-like"/>
    <property type="match status" value="1"/>
</dbReference>
<organism evidence="4 5">
    <name type="scientific">Leucothrix pacifica</name>
    <dbReference type="NCBI Taxonomy" id="1247513"/>
    <lineage>
        <taxon>Bacteria</taxon>
        <taxon>Pseudomonadati</taxon>
        <taxon>Pseudomonadota</taxon>
        <taxon>Gammaproteobacteria</taxon>
        <taxon>Thiotrichales</taxon>
        <taxon>Thiotrichaceae</taxon>
        <taxon>Leucothrix</taxon>
    </lineage>
</organism>
<dbReference type="PROSITE" id="PS51668">
    <property type="entry name" value="TSAA_2"/>
    <property type="match status" value="1"/>
</dbReference>
<dbReference type="Proteomes" id="UP000245539">
    <property type="component" value="Unassembled WGS sequence"/>
</dbReference>
<dbReference type="PANTHER" id="PTHR12818:SF0">
    <property type="entry name" value="TRNA (ADENINE(37)-N6)-METHYLTRANSFERASE"/>
    <property type="match status" value="1"/>
</dbReference>
<evidence type="ECO:0000313" key="5">
    <source>
        <dbReference type="Proteomes" id="UP000245539"/>
    </source>
</evidence>
<evidence type="ECO:0000256" key="2">
    <source>
        <dbReference type="ARBA" id="ARBA00033753"/>
    </source>
</evidence>
<evidence type="ECO:0000256" key="1">
    <source>
        <dbReference type="ARBA" id="ARBA00022691"/>
    </source>
</evidence>
<reference evidence="4 5" key="1">
    <citation type="submission" date="2018-05" db="EMBL/GenBank/DDBJ databases">
        <title>Leucothrix arctica sp. nov., isolated from Arctic seawater.</title>
        <authorList>
            <person name="Choi A."/>
            <person name="Baek K."/>
        </authorList>
    </citation>
    <scope>NUCLEOTIDE SEQUENCE [LARGE SCALE GENOMIC DNA]</scope>
    <source>
        <strain evidence="4 5">JCM 18388</strain>
    </source>
</reference>